<evidence type="ECO:0000256" key="4">
    <source>
        <dbReference type="ARBA" id="ARBA00022574"/>
    </source>
</evidence>
<keyword evidence="6" id="KW-0804">Transcription</keyword>
<keyword evidence="5" id="KW-0677">Repeat</keyword>
<dbReference type="AlphaFoldDB" id="A0A1Y2AJN8"/>
<dbReference type="PANTHER" id="PTHR44215:SF1">
    <property type="entry name" value="WD REPEAT-CONTAINING PROTEIN 75"/>
    <property type="match status" value="1"/>
</dbReference>
<gene>
    <name evidence="11" type="ORF">BCR39DRAFT_550862</name>
</gene>
<dbReference type="STRING" id="71784.A0A1Y2AJN8"/>
<keyword evidence="7" id="KW-0539">Nucleus</keyword>
<feature type="region of interest" description="Disordered" evidence="9">
    <location>
        <begin position="1138"/>
        <end position="1194"/>
    </location>
</feature>
<evidence type="ECO:0000256" key="2">
    <source>
        <dbReference type="ARBA" id="ARBA00022517"/>
    </source>
</evidence>
<feature type="repeat" description="WD" evidence="8">
    <location>
        <begin position="444"/>
        <end position="485"/>
    </location>
</feature>
<dbReference type="Gene3D" id="2.130.10.10">
    <property type="entry name" value="YVTN repeat-like/Quinoprotein amine dehydrogenase"/>
    <property type="match status" value="3"/>
</dbReference>
<dbReference type="Proteomes" id="UP000193986">
    <property type="component" value="Unassembled WGS sequence"/>
</dbReference>
<dbReference type="EMBL" id="MCFC01000088">
    <property type="protein sequence ID" value="ORY22761.1"/>
    <property type="molecule type" value="Genomic_DNA"/>
</dbReference>
<organism evidence="11 12">
    <name type="scientific">Naematelia encephala</name>
    <dbReference type="NCBI Taxonomy" id="71784"/>
    <lineage>
        <taxon>Eukaryota</taxon>
        <taxon>Fungi</taxon>
        <taxon>Dikarya</taxon>
        <taxon>Basidiomycota</taxon>
        <taxon>Agaricomycotina</taxon>
        <taxon>Tremellomycetes</taxon>
        <taxon>Tremellales</taxon>
        <taxon>Naemateliaceae</taxon>
        <taxon>Naematelia</taxon>
    </lineage>
</organism>
<reference evidence="11 12" key="1">
    <citation type="submission" date="2016-07" db="EMBL/GenBank/DDBJ databases">
        <title>Pervasive Adenine N6-methylation of Active Genes in Fungi.</title>
        <authorList>
            <consortium name="DOE Joint Genome Institute"/>
            <person name="Mondo S.J."/>
            <person name="Dannebaum R.O."/>
            <person name="Kuo R.C."/>
            <person name="Labutti K."/>
            <person name="Haridas S."/>
            <person name="Kuo A."/>
            <person name="Salamov A."/>
            <person name="Ahrendt S.R."/>
            <person name="Lipzen A."/>
            <person name="Sullivan W."/>
            <person name="Andreopoulos W.B."/>
            <person name="Clum A."/>
            <person name="Lindquist E."/>
            <person name="Daum C."/>
            <person name="Ramamoorthy G.K."/>
            <person name="Gryganskyi A."/>
            <person name="Culley D."/>
            <person name="Magnuson J.K."/>
            <person name="James T.Y."/>
            <person name="O'Malley M.A."/>
            <person name="Stajich J.E."/>
            <person name="Spatafora J.W."/>
            <person name="Visel A."/>
            <person name="Grigoriev I.V."/>
        </authorList>
    </citation>
    <scope>NUCLEOTIDE SEQUENCE [LARGE SCALE GENOMIC DNA]</scope>
    <source>
        <strain evidence="11 12">68-887.2</strain>
    </source>
</reference>
<dbReference type="GO" id="GO:0003723">
    <property type="term" value="F:RNA binding"/>
    <property type="evidence" value="ECO:0007669"/>
    <property type="project" value="InterPro"/>
</dbReference>
<dbReference type="GO" id="GO:2000234">
    <property type="term" value="P:positive regulation of rRNA processing"/>
    <property type="evidence" value="ECO:0007669"/>
    <property type="project" value="TreeGrafter"/>
</dbReference>
<feature type="compositionally biased region" description="Polar residues" evidence="9">
    <location>
        <begin position="1141"/>
        <end position="1152"/>
    </location>
</feature>
<evidence type="ECO:0000256" key="3">
    <source>
        <dbReference type="ARBA" id="ARBA00022552"/>
    </source>
</evidence>
<feature type="domain" description="WD repeat-containing protein 75 second beta-propeller" evidence="10">
    <location>
        <begin position="549"/>
        <end position="708"/>
    </location>
</feature>
<dbReference type="PROSITE" id="PS50294">
    <property type="entry name" value="WD_REPEATS_REGION"/>
    <property type="match status" value="1"/>
</dbReference>
<evidence type="ECO:0000256" key="8">
    <source>
        <dbReference type="PROSITE-ProRule" id="PRU00221"/>
    </source>
</evidence>
<dbReference type="GO" id="GO:0045943">
    <property type="term" value="P:positive regulation of transcription by RNA polymerase I"/>
    <property type="evidence" value="ECO:0007669"/>
    <property type="project" value="InterPro"/>
</dbReference>
<dbReference type="InterPro" id="IPR015943">
    <property type="entry name" value="WD40/YVTN_repeat-like_dom_sf"/>
</dbReference>
<dbReference type="SUPFAM" id="SSF50969">
    <property type="entry name" value="YVTN repeat-like/Quinoprotein amine dehydrogenase"/>
    <property type="match status" value="1"/>
</dbReference>
<keyword evidence="4 8" id="KW-0853">WD repeat</keyword>
<evidence type="ECO:0000256" key="9">
    <source>
        <dbReference type="SAM" id="MobiDB-lite"/>
    </source>
</evidence>
<evidence type="ECO:0000256" key="5">
    <source>
        <dbReference type="ARBA" id="ARBA00022737"/>
    </source>
</evidence>
<dbReference type="Pfam" id="PF23869">
    <property type="entry name" value="Beta-prop_WDR75_1st"/>
    <property type="match status" value="1"/>
</dbReference>
<dbReference type="InterPro" id="IPR001680">
    <property type="entry name" value="WD40_rpt"/>
</dbReference>
<evidence type="ECO:0000256" key="7">
    <source>
        <dbReference type="ARBA" id="ARBA00023242"/>
    </source>
</evidence>
<keyword evidence="12" id="KW-1185">Reference proteome</keyword>
<accession>A0A1Y2AJN8</accession>
<feature type="compositionally biased region" description="Acidic residues" evidence="9">
    <location>
        <begin position="1159"/>
        <end position="1178"/>
    </location>
</feature>
<name>A0A1Y2AJN8_9TREE</name>
<feature type="domain" description="WD repeat-containing protein 75 second beta-propeller" evidence="10">
    <location>
        <begin position="783"/>
        <end position="878"/>
    </location>
</feature>
<dbReference type="InParanoid" id="A0A1Y2AJN8"/>
<keyword evidence="3" id="KW-0698">rRNA processing</keyword>
<feature type="region of interest" description="Disordered" evidence="9">
    <location>
        <begin position="55"/>
        <end position="86"/>
    </location>
</feature>
<dbReference type="Pfam" id="PF23769">
    <property type="entry name" value="Beta-prop_WDR75_2nd"/>
    <property type="match status" value="2"/>
</dbReference>
<keyword evidence="2" id="KW-0690">Ribosome biogenesis</keyword>
<evidence type="ECO:0000256" key="6">
    <source>
        <dbReference type="ARBA" id="ARBA00023163"/>
    </source>
</evidence>
<feature type="repeat" description="WD" evidence="8">
    <location>
        <begin position="685"/>
        <end position="708"/>
    </location>
</feature>
<dbReference type="GO" id="GO:0006364">
    <property type="term" value="P:rRNA processing"/>
    <property type="evidence" value="ECO:0007669"/>
    <property type="project" value="UniProtKB-KW"/>
</dbReference>
<feature type="compositionally biased region" description="Polar residues" evidence="9">
    <location>
        <begin position="55"/>
        <end position="66"/>
    </location>
</feature>
<sequence length="1194" mass="130471">MEEETIPRQPVASGSKPRQRHRKVSHAAAPSEETVLAVAPPTVPAAVNGFSLDSALQPSLGESSKPATKPKRRSKPRTGADAEVRPARTNTVALPTSERKKKRKAAKLLAAENGVLPVVEKPSKSAPKPKVKTKKRNQHDTSERWPAIPISRNEVSRIPPLWSQDGKFYFTVSGTSIFVHSSHAPEFPRLSTLNSTHPSGHQKPITSIVLSPTNPSHLITSSLDGLLKFWDWKDGTLLRTVNLGREREEAELYHLCTGEVYNNWYVFATMSKLRDARKEQRNLAGDSAVARHYRVVAVPLIAPDAAEPNRYILVGRLSNPPSALFISPRHTYVVALASTKAYTFRLPTLPVPADSDTSTWHTTLVKFVSDHPLTCGAFAPDQSVSSKTPQGEEWFATGDRYGVIKLWHGLGAAFRQINGPENLTGQAREGEMRGVEKRLPTTQLHWHAHAVAAIAFTPSGAQLLSVGEESVLVQWHLASGKREYVPRLGGSPIVNLAVKAGSRGAEEEWWMGFSDGSAVRVGANSGTVSSVGQGIRVAQGRTPDMPYPLVLHPPTSSLVIPSSHPSTLQFVDPLASTVLFDLEVAPSNRVTRRDEQELQPVVVEKVAFSETADSKSRWMATMEGRQGDDAEGGRVKNLKIWEWEGNRYIINTQLPRPHGAEDVTSLVFSSPVASASVAGGAAMPYLLTSASDGSVKIWHIRAVKKAEEGMSEFPSHLISAFVAISVMTNQHIPSFFRSLWRWGVMFCNPDFFVFSVLHSSVSVTSLTRMSGKPSKKGPTYELYWTTRSSFTYRSMAVSDAAFSPDATIVALGHGVLISLWDVESNILLQTLDASVLGDVKRLGFIGNEGRHLVASGDKGLAAWDLLSCEVMWSQTLSSINHLVILGNTPNFVTVSPRPNGQSGSQLSIYTATSATPVRQIAVEQAIGRLCSVPSTNTGPGSLQFIISTPTYELFRIGDSTFQQPKPVSKDITKSVLPEKPTSIWQEMFGADAYLDGSAPTPNEDETRSALQARARATGRPSQVFEGPSHTLPPPSLLFDAFMEEMLAFKTDETRVEVVRADIGQQGILYDRREETDVIMPPDLVGELELGGGSRKVSDEEIRELEVFFKQVLSGQQKSVKSKALPIKINNDVSTPDRIVSKTVSTSNGISKNTSKDDKEQEEEEEETREVVSGDEAEDASAKKRGKKRRAPKGE</sequence>
<dbReference type="PANTHER" id="PTHR44215">
    <property type="entry name" value="WD REPEAT-CONTAINING PROTEIN 75"/>
    <property type="match status" value="1"/>
</dbReference>
<protein>
    <recommendedName>
        <fullName evidence="10">WD repeat-containing protein 75 second beta-propeller domain-containing protein</fullName>
    </recommendedName>
</protein>
<dbReference type="GO" id="GO:0032040">
    <property type="term" value="C:small-subunit processome"/>
    <property type="evidence" value="ECO:0007669"/>
    <property type="project" value="InterPro"/>
</dbReference>
<dbReference type="OrthoDB" id="4096at2759"/>
<comment type="caution">
    <text evidence="11">The sequence shown here is derived from an EMBL/GenBank/DDBJ whole genome shotgun (WGS) entry which is preliminary data.</text>
</comment>
<evidence type="ECO:0000259" key="10">
    <source>
        <dbReference type="Pfam" id="PF23769"/>
    </source>
</evidence>
<feature type="region of interest" description="Disordered" evidence="9">
    <location>
        <begin position="119"/>
        <end position="142"/>
    </location>
</feature>
<feature type="repeat" description="WD" evidence="8">
    <location>
        <begin position="198"/>
        <end position="240"/>
    </location>
</feature>
<dbReference type="SMART" id="SM00320">
    <property type="entry name" value="WD40"/>
    <property type="match status" value="6"/>
</dbReference>
<dbReference type="InterPro" id="IPR057644">
    <property type="entry name" value="Beta-prop_WDR75_2nd"/>
</dbReference>
<dbReference type="SUPFAM" id="SSF50978">
    <property type="entry name" value="WD40 repeat-like"/>
    <property type="match status" value="1"/>
</dbReference>
<dbReference type="PROSITE" id="PS50082">
    <property type="entry name" value="WD_REPEATS_2"/>
    <property type="match status" value="3"/>
</dbReference>
<feature type="compositionally biased region" description="Basic residues" evidence="9">
    <location>
        <begin position="1182"/>
        <end position="1194"/>
    </location>
</feature>
<dbReference type="Pfam" id="PF00400">
    <property type="entry name" value="WD40"/>
    <property type="match status" value="1"/>
</dbReference>
<evidence type="ECO:0000256" key="1">
    <source>
        <dbReference type="ARBA" id="ARBA00004604"/>
    </source>
</evidence>
<evidence type="ECO:0000313" key="11">
    <source>
        <dbReference type="EMBL" id="ORY22761.1"/>
    </source>
</evidence>
<dbReference type="InterPro" id="IPR036322">
    <property type="entry name" value="WD40_repeat_dom_sf"/>
</dbReference>
<proteinExistence type="predicted"/>
<feature type="compositionally biased region" description="Basic residues" evidence="9">
    <location>
        <begin position="127"/>
        <end position="137"/>
    </location>
</feature>
<evidence type="ECO:0000313" key="12">
    <source>
        <dbReference type="Proteomes" id="UP000193986"/>
    </source>
</evidence>
<feature type="region of interest" description="Disordered" evidence="9">
    <location>
        <begin position="1"/>
        <end position="36"/>
    </location>
</feature>
<dbReference type="InterPro" id="IPR053826">
    <property type="entry name" value="WDR75"/>
</dbReference>
<comment type="subcellular location">
    <subcellularLocation>
        <location evidence="1">Nucleus</location>
        <location evidence="1">Nucleolus</location>
    </subcellularLocation>
</comment>
<dbReference type="InterPro" id="IPR011044">
    <property type="entry name" value="Quino_amine_DH_bsu"/>
</dbReference>